<accession>A0A1V4KA31</accession>
<comment type="caution">
    <text evidence="1">The sequence shown here is derived from an EMBL/GenBank/DDBJ whole genome shotgun (WGS) entry which is preliminary data.</text>
</comment>
<name>A0A1V4KA31_PATFA</name>
<gene>
    <name evidence="1" type="ORF">AV530_000360</name>
</gene>
<dbReference type="EMBL" id="LSYS01004015">
    <property type="protein sequence ID" value="OPJ81245.1"/>
    <property type="molecule type" value="Genomic_DNA"/>
</dbReference>
<dbReference type="AlphaFoldDB" id="A0A1V4KA31"/>
<dbReference type="Proteomes" id="UP000190648">
    <property type="component" value="Unassembled WGS sequence"/>
</dbReference>
<proteinExistence type="predicted"/>
<keyword evidence="2" id="KW-1185">Reference proteome</keyword>
<evidence type="ECO:0000313" key="2">
    <source>
        <dbReference type="Proteomes" id="UP000190648"/>
    </source>
</evidence>
<organism evidence="1 2">
    <name type="scientific">Patagioenas fasciata monilis</name>
    <dbReference type="NCBI Taxonomy" id="372326"/>
    <lineage>
        <taxon>Eukaryota</taxon>
        <taxon>Metazoa</taxon>
        <taxon>Chordata</taxon>
        <taxon>Craniata</taxon>
        <taxon>Vertebrata</taxon>
        <taxon>Euteleostomi</taxon>
        <taxon>Archelosauria</taxon>
        <taxon>Archosauria</taxon>
        <taxon>Dinosauria</taxon>
        <taxon>Saurischia</taxon>
        <taxon>Theropoda</taxon>
        <taxon>Coelurosauria</taxon>
        <taxon>Aves</taxon>
        <taxon>Neognathae</taxon>
        <taxon>Neoaves</taxon>
        <taxon>Columbimorphae</taxon>
        <taxon>Columbiformes</taxon>
        <taxon>Columbidae</taxon>
        <taxon>Patagioenas</taxon>
    </lineage>
</organism>
<evidence type="ECO:0000313" key="1">
    <source>
        <dbReference type="EMBL" id="OPJ81245.1"/>
    </source>
</evidence>
<sequence length="108" mass="12403">MGRESKIRELEKEVEILQDAKTIAQEVITVQAERCYELQDNVDRLLACIAKEQKEKHAKSEFLCSQIFRAVLRIPFEHVHTPGDSFYPMTYSSTYDIASISQLPTLAL</sequence>
<protein>
    <submittedName>
        <fullName evidence="1">Uncharacterized protein</fullName>
    </submittedName>
</protein>
<reference evidence="1 2" key="1">
    <citation type="submission" date="2016-02" db="EMBL/GenBank/DDBJ databases">
        <title>Band-tailed pigeon sequencing and assembly.</title>
        <authorList>
            <person name="Soares A.E."/>
            <person name="Novak B.J."/>
            <person name="Rice E.S."/>
            <person name="O'Connell B."/>
            <person name="Chang D."/>
            <person name="Weber S."/>
            <person name="Shapiro B."/>
        </authorList>
    </citation>
    <scope>NUCLEOTIDE SEQUENCE [LARGE SCALE GENOMIC DNA]</scope>
    <source>
        <strain evidence="1">BTP2013</strain>
        <tissue evidence="1">Blood</tissue>
    </source>
</reference>